<evidence type="ECO:0000256" key="1">
    <source>
        <dbReference type="ARBA" id="ARBA00022527"/>
    </source>
</evidence>
<dbReference type="GO" id="GO:0004674">
    <property type="term" value="F:protein serine/threonine kinase activity"/>
    <property type="evidence" value="ECO:0007669"/>
    <property type="project" value="UniProtKB-KW"/>
</dbReference>
<keyword evidence="2" id="KW-0808">Transferase</keyword>
<feature type="compositionally biased region" description="Acidic residues" evidence="5">
    <location>
        <begin position="174"/>
        <end position="190"/>
    </location>
</feature>
<dbReference type="NCBIfam" id="NF003742">
    <property type="entry name" value="PRK05339.1"/>
    <property type="match status" value="1"/>
</dbReference>
<dbReference type="PANTHER" id="PTHR31756">
    <property type="entry name" value="PYRUVATE, PHOSPHATE DIKINASE REGULATORY PROTEIN 1, CHLOROPLASTIC"/>
    <property type="match status" value="1"/>
</dbReference>
<evidence type="ECO:0000313" key="8">
    <source>
        <dbReference type="Proteomes" id="UP000604046"/>
    </source>
</evidence>
<evidence type="ECO:0000256" key="2">
    <source>
        <dbReference type="ARBA" id="ARBA00022679"/>
    </source>
</evidence>
<proteinExistence type="predicted"/>
<dbReference type="InterPro" id="IPR014710">
    <property type="entry name" value="RmlC-like_jellyroll"/>
</dbReference>
<dbReference type="PANTHER" id="PTHR31756:SF3">
    <property type="entry name" value="PYRUVATE, PHOSPHATE DIKINASE REGULATORY PROTEIN 1, CHLOROPLASTIC"/>
    <property type="match status" value="1"/>
</dbReference>
<dbReference type="OrthoDB" id="416832at2759"/>
<feature type="region of interest" description="Disordered" evidence="5">
    <location>
        <begin position="172"/>
        <end position="195"/>
    </location>
</feature>
<organism evidence="7 8">
    <name type="scientific">Symbiodinium natans</name>
    <dbReference type="NCBI Taxonomy" id="878477"/>
    <lineage>
        <taxon>Eukaryota</taxon>
        <taxon>Sar</taxon>
        <taxon>Alveolata</taxon>
        <taxon>Dinophyceae</taxon>
        <taxon>Suessiales</taxon>
        <taxon>Symbiodiniaceae</taxon>
        <taxon>Symbiodinium</taxon>
    </lineage>
</organism>
<evidence type="ECO:0000256" key="5">
    <source>
        <dbReference type="SAM" id="MobiDB-lite"/>
    </source>
</evidence>
<keyword evidence="3" id="KW-0547">Nucleotide-binding</keyword>
<evidence type="ECO:0000256" key="3">
    <source>
        <dbReference type="ARBA" id="ARBA00022741"/>
    </source>
</evidence>
<dbReference type="SUPFAM" id="SSF51206">
    <property type="entry name" value="cAMP-binding domain-like"/>
    <property type="match status" value="1"/>
</dbReference>
<keyword evidence="8" id="KW-1185">Reference proteome</keyword>
<keyword evidence="1" id="KW-0723">Serine/threonine-protein kinase</keyword>
<comment type="caution">
    <text evidence="7">The sequence shown here is derived from an EMBL/GenBank/DDBJ whole genome shotgun (WGS) entry which is preliminary data.</text>
</comment>
<protein>
    <submittedName>
        <fullName evidence="7">RP1 protein</fullName>
    </submittedName>
</protein>
<keyword evidence="4" id="KW-0418">Kinase</keyword>
<dbReference type="AlphaFoldDB" id="A0A812PG71"/>
<dbReference type="Gene3D" id="2.60.120.10">
    <property type="entry name" value="Jelly Rolls"/>
    <property type="match status" value="1"/>
</dbReference>
<dbReference type="InterPro" id="IPR018490">
    <property type="entry name" value="cNMP-bd_dom_sf"/>
</dbReference>
<accession>A0A812PG71</accession>
<evidence type="ECO:0000313" key="7">
    <source>
        <dbReference type="EMBL" id="CAE7332954.1"/>
    </source>
</evidence>
<reference evidence="7" key="1">
    <citation type="submission" date="2021-02" db="EMBL/GenBank/DDBJ databases">
        <authorList>
            <person name="Dougan E. K."/>
            <person name="Rhodes N."/>
            <person name="Thang M."/>
            <person name="Chan C."/>
        </authorList>
    </citation>
    <scope>NUCLEOTIDE SEQUENCE</scope>
</reference>
<dbReference type="InterPro" id="IPR005177">
    <property type="entry name" value="Kinase-pyrophosphorylase"/>
</dbReference>
<dbReference type="InterPro" id="IPR000595">
    <property type="entry name" value="cNMP-bd_dom"/>
</dbReference>
<sequence>MAIGLACALLGGPYAAKTGTSSRLRLRPRHVLMASDASDGEGQVQISDEDIELLRQVLPEVKELVVLQKGNTGLIMELAKSMTSIKAAKGDVLAVEGQPDSRMLVIAEGDVRLERPQKPMPRVAASRGSYFGAECLLGNSPHRSSAVAESDCRLLQLDRTCFDAVIMSQKADDGFDDDEEDDEDEDEDGDGASCLPGDMVDIFILSDSTGESASASVRTAAQQFQYCSGSTCAGSRTTVFRFIRSQSEIQKIVADASSKKAVLVYTFMDPKLHQVVIDECKNHQVEGIDLWGPLLGSLEQRFGAKRSGIFGRHQVVTDEYMTIVKAIEYTRKVDDGVLPNLWDECDIMLIGPSRAGKTPLSFYLAQRGFKVANYPLIPDEDPPKELFQIDQMKCFALQIKPERLQAIRTQRMKQFNRKNTEYANLNNIKKEVSWIKNFYLRRGPKWPIIDTSNAGVAETASRIMEIMDRRKGDALAASCESALTL</sequence>
<dbReference type="PROSITE" id="PS50042">
    <property type="entry name" value="CNMP_BINDING_3"/>
    <property type="match status" value="1"/>
</dbReference>
<dbReference type="Proteomes" id="UP000604046">
    <property type="component" value="Unassembled WGS sequence"/>
</dbReference>
<dbReference type="CDD" id="cd00038">
    <property type="entry name" value="CAP_ED"/>
    <property type="match status" value="1"/>
</dbReference>
<dbReference type="EMBL" id="CAJNDS010002111">
    <property type="protein sequence ID" value="CAE7332954.1"/>
    <property type="molecule type" value="Genomic_DNA"/>
</dbReference>
<evidence type="ECO:0000259" key="6">
    <source>
        <dbReference type="PROSITE" id="PS50042"/>
    </source>
</evidence>
<gene>
    <name evidence="7" type="primary">RP1</name>
    <name evidence="7" type="ORF">SNAT2548_LOCUS17416</name>
</gene>
<feature type="domain" description="Cyclic nucleotide-binding" evidence="6">
    <location>
        <begin position="66"/>
        <end position="167"/>
    </location>
</feature>
<name>A0A812PG71_9DINO</name>
<dbReference type="Pfam" id="PF03618">
    <property type="entry name" value="Kinase-PPPase"/>
    <property type="match status" value="1"/>
</dbReference>
<dbReference type="Pfam" id="PF00027">
    <property type="entry name" value="cNMP_binding"/>
    <property type="match status" value="1"/>
</dbReference>
<dbReference type="GO" id="GO:0005524">
    <property type="term" value="F:ATP binding"/>
    <property type="evidence" value="ECO:0007669"/>
    <property type="project" value="InterPro"/>
</dbReference>
<evidence type="ECO:0000256" key="4">
    <source>
        <dbReference type="ARBA" id="ARBA00022777"/>
    </source>
</evidence>